<reference evidence="1 2" key="1">
    <citation type="journal article" date="2019" name="Commun. Biol.">
        <title>The bagworm genome reveals a unique fibroin gene that provides high tensile strength.</title>
        <authorList>
            <person name="Kono N."/>
            <person name="Nakamura H."/>
            <person name="Ohtoshi R."/>
            <person name="Tomita M."/>
            <person name="Numata K."/>
            <person name="Arakawa K."/>
        </authorList>
    </citation>
    <scope>NUCLEOTIDE SEQUENCE [LARGE SCALE GENOMIC DNA]</scope>
</reference>
<name>A0A4C1T942_EUMVA</name>
<comment type="caution">
    <text evidence="1">The sequence shown here is derived from an EMBL/GenBank/DDBJ whole genome shotgun (WGS) entry which is preliminary data.</text>
</comment>
<dbReference type="Proteomes" id="UP000299102">
    <property type="component" value="Unassembled WGS sequence"/>
</dbReference>
<keyword evidence="2" id="KW-1185">Reference proteome</keyword>
<accession>A0A4C1T942</accession>
<evidence type="ECO:0000313" key="1">
    <source>
        <dbReference type="EMBL" id="GBP11033.1"/>
    </source>
</evidence>
<dbReference type="EMBL" id="BGZK01000044">
    <property type="protein sequence ID" value="GBP11033.1"/>
    <property type="molecule type" value="Genomic_DNA"/>
</dbReference>
<dbReference type="AlphaFoldDB" id="A0A4C1T942"/>
<proteinExistence type="predicted"/>
<organism evidence="1 2">
    <name type="scientific">Eumeta variegata</name>
    <name type="common">Bagworm moth</name>
    <name type="synonym">Eumeta japonica</name>
    <dbReference type="NCBI Taxonomy" id="151549"/>
    <lineage>
        <taxon>Eukaryota</taxon>
        <taxon>Metazoa</taxon>
        <taxon>Ecdysozoa</taxon>
        <taxon>Arthropoda</taxon>
        <taxon>Hexapoda</taxon>
        <taxon>Insecta</taxon>
        <taxon>Pterygota</taxon>
        <taxon>Neoptera</taxon>
        <taxon>Endopterygota</taxon>
        <taxon>Lepidoptera</taxon>
        <taxon>Glossata</taxon>
        <taxon>Ditrysia</taxon>
        <taxon>Tineoidea</taxon>
        <taxon>Psychidae</taxon>
        <taxon>Oiketicinae</taxon>
        <taxon>Eumeta</taxon>
    </lineage>
</organism>
<protein>
    <submittedName>
        <fullName evidence="1">Uncharacterized protein</fullName>
    </submittedName>
</protein>
<evidence type="ECO:0000313" key="2">
    <source>
        <dbReference type="Proteomes" id="UP000299102"/>
    </source>
</evidence>
<gene>
    <name evidence="1" type="ORF">EVAR_79711_1</name>
</gene>
<sequence length="141" mass="15770">MRPRARRPRRSHRDSAAVPILAILVGRRLEKAARQLATSTLILMNLQPSLRLEGFSHAGRVRATRPTPIAGCTYNVRNRRNQCEMLSLPYSVVLLRYGDASAREPAVTSRARAGGTGACNSVDREFRFHNEMTQLDLVMAK</sequence>